<dbReference type="SUPFAM" id="SSF53448">
    <property type="entry name" value="Nucleotide-diphospho-sugar transferases"/>
    <property type="match status" value="1"/>
</dbReference>
<dbReference type="Gene3D" id="3.90.550.10">
    <property type="entry name" value="Spore Coat Polysaccharide Biosynthesis Protein SpsA, Chain A"/>
    <property type="match status" value="1"/>
</dbReference>
<dbReference type="GO" id="GO:0016758">
    <property type="term" value="F:hexosyltransferase activity"/>
    <property type="evidence" value="ECO:0007669"/>
    <property type="project" value="UniProtKB-ARBA"/>
</dbReference>
<dbReference type="EMBL" id="SNRY01000001">
    <property type="protein sequence ID" value="KAA6352592.1"/>
    <property type="molecule type" value="Genomic_DNA"/>
</dbReference>
<organism evidence="2">
    <name type="scientific">termite gut metagenome</name>
    <dbReference type="NCBI Taxonomy" id="433724"/>
    <lineage>
        <taxon>unclassified sequences</taxon>
        <taxon>metagenomes</taxon>
        <taxon>organismal metagenomes</taxon>
    </lineage>
</organism>
<keyword evidence="2" id="KW-0808">Transferase</keyword>
<dbReference type="CDD" id="cd06433">
    <property type="entry name" value="GT_2_WfgS_like"/>
    <property type="match status" value="1"/>
</dbReference>
<protein>
    <submittedName>
        <fullName evidence="2">Putative glycosyltransferase</fullName>
        <ecNumber evidence="2">2.4.-.-</ecNumber>
    </submittedName>
</protein>
<comment type="caution">
    <text evidence="2">The sequence shown here is derived from an EMBL/GenBank/DDBJ whole genome shotgun (WGS) entry which is preliminary data.</text>
</comment>
<dbReference type="InterPro" id="IPR001173">
    <property type="entry name" value="Glyco_trans_2-like"/>
</dbReference>
<dbReference type="Pfam" id="PF00535">
    <property type="entry name" value="Glycos_transf_2"/>
    <property type="match status" value="1"/>
</dbReference>
<name>A0A5J4T3S6_9ZZZZ</name>
<feature type="domain" description="Glycosyltransferase 2-like" evidence="1">
    <location>
        <begin position="4"/>
        <end position="130"/>
    </location>
</feature>
<reference evidence="2" key="1">
    <citation type="submission" date="2019-03" db="EMBL/GenBank/DDBJ databases">
        <title>Single cell metagenomics reveals metabolic interactions within the superorganism composed of flagellate Streblomastix strix and complex community of Bacteroidetes bacteria on its surface.</title>
        <authorList>
            <person name="Treitli S.C."/>
            <person name="Kolisko M."/>
            <person name="Husnik F."/>
            <person name="Keeling P."/>
            <person name="Hampl V."/>
        </authorList>
    </citation>
    <scope>NUCLEOTIDE SEQUENCE</scope>
    <source>
        <strain evidence="2">STM</strain>
    </source>
</reference>
<dbReference type="PANTHER" id="PTHR22916:SF3">
    <property type="entry name" value="UDP-GLCNAC:BETAGAL BETA-1,3-N-ACETYLGLUCOSAMINYLTRANSFERASE-LIKE PROTEIN 1"/>
    <property type="match status" value="1"/>
</dbReference>
<dbReference type="AlphaFoldDB" id="A0A5J4T3S6"/>
<keyword evidence="2" id="KW-0328">Glycosyltransferase</keyword>
<sequence length="257" mass="29974">MKLSIITVTYNSDLTLSNTIQSVLQQSYNNIEYIIVDGLSRDRTIEIIKEYEPIFHGRLKWISEKDNGLYDAMNKGIKMATGDIIGILNSDDIYIDKYVIEDVVVSILQKKVDAIYGNLYYVKKKDLSSIIRVWKGYPYPKCGFGRGWHPAHPTFFVKRVIYENFGYFDTSFKISADFELMLRFLEKYHINAVYIDRFMVKMRIGGESSASLIKILEGNINVMRAFEKNDISVSIFYPLLRLFPKIFDVLKSKFKWI</sequence>
<dbReference type="InterPro" id="IPR029044">
    <property type="entry name" value="Nucleotide-diphossugar_trans"/>
</dbReference>
<evidence type="ECO:0000259" key="1">
    <source>
        <dbReference type="Pfam" id="PF00535"/>
    </source>
</evidence>
<gene>
    <name evidence="2" type="ORF">EZS27_000044</name>
</gene>
<dbReference type="PANTHER" id="PTHR22916">
    <property type="entry name" value="GLYCOSYLTRANSFERASE"/>
    <property type="match status" value="1"/>
</dbReference>
<dbReference type="EC" id="2.4.-.-" evidence="2"/>
<accession>A0A5J4T3S6</accession>
<proteinExistence type="predicted"/>
<evidence type="ECO:0000313" key="2">
    <source>
        <dbReference type="EMBL" id="KAA6352592.1"/>
    </source>
</evidence>